<reference evidence="1" key="1">
    <citation type="submission" date="2014-11" db="EMBL/GenBank/DDBJ databases">
        <authorList>
            <person name="Amaro Gonzalez C."/>
        </authorList>
    </citation>
    <scope>NUCLEOTIDE SEQUENCE</scope>
</reference>
<evidence type="ECO:0000313" key="1">
    <source>
        <dbReference type="EMBL" id="JAH12845.1"/>
    </source>
</evidence>
<dbReference type="AlphaFoldDB" id="A0A0E9Q946"/>
<protein>
    <submittedName>
        <fullName evidence="1">Uncharacterized protein</fullName>
    </submittedName>
</protein>
<proteinExistence type="predicted"/>
<dbReference type="EMBL" id="GBXM01095732">
    <property type="protein sequence ID" value="JAH12845.1"/>
    <property type="molecule type" value="Transcribed_RNA"/>
</dbReference>
<name>A0A0E9Q946_ANGAN</name>
<accession>A0A0E9Q946</accession>
<organism evidence="1">
    <name type="scientific">Anguilla anguilla</name>
    <name type="common">European freshwater eel</name>
    <name type="synonym">Muraena anguilla</name>
    <dbReference type="NCBI Taxonomy" id="7936"/>
    <lineage>
        <taxon>Eukaryota</taxon>
        <taxon>Metazoa</taxon>
        <taxon>Chordata</taxon>
        <taxon>Craniata</taxon>
        <taxon>Vertebrata</taxon>
        <taxon>Euteleostomi</taxon>
        <taxon>Actinopterygii</taxon>
        <taxon>Neopterygii</taxon>
        <taxon>Teleostei</taxon>
        <taxon>Anguilliformes</taxon>
        <taxon>Anguillidae</taxon>
        <taxon>Anguilla</taxon>
    </lineage>
</organism>
<sequence length="53" mass="6089">MIHVTCRYWVFLSLPNVLAATVNATSVFLVFLRHVSSLFCNCLYSNSQYKSLM</sequence>
<reference evidence="1" key="2">
    <citation type="journal article" date="2015" name="Fish Shellfish Immunol.">
        <title>Early steps in the European eel (Anguilla anguilla)-Vibrio vulnificus interaction in the gills: Role of the RtxA13 toxin.</title>
        <authorList>
            <person name="Callol A."/>
            <person name="Pajuelo D."/>
            <person name="Ebbesson L."/>
            <person name="Teles M."/>
            <person name="MacKenzie S."/>
            <person name="Amaro C."/>
        </authorList>
    </citation>
    <scope>NUCLEOTIDE SEQUENCE</scope>
</reference>